<protein>
    <submittedName>
        <fullName evidence="1">Uncharacterized protein</fullName>
    </submittedName>
</protein>
<gene>
    <name evidence="1" type="ORF">COT92_01400</name>
</gene>
<dbReference type="AlphaFoldDB" id="A0A2H0VBE2"/>
<dbReference type="EMBL" id="PFAK01000021">
    <property type="protein sequence ID" value="PIR96381.1"/>
    <property type="molecule type" value="Genomic_DNA"/>
</dbReference>
<comment type="caution">
    <text evidence="1">The sequence shown here is derived from an EMBL/GenBank/DDBJ whole genome shotgun (WGS) entry which is preliminary data.</text>
</comment>
<sequence length="99" mass="10830">MVNSREGSFAAAQYFFDIISKVLGKVYTEGTPAFLPSSLTNIYPVALGFSPHPPVSVCGTDTLQHDYDGFLGILDYANPRCRVSPCSRDLKLPYPSLAR</sequence>
<accession>A0A2H0VBE2</accession>
<reference evidence="2" key="1">
    <citation type="submission" date="2017-09" db="EMBL/GenBank/DDBJ databases">
        <title>Depth-based differentiation of microbial function through sediment-hosted aquifers and enrichment of novel symbionts in the deep terrestrial subsurface.</title>
        <authorList>
            <person name="Probst A.J."/>
            <person name="Ladd B."/>
            <person name="Jarett J.K."/>
            <person name="Geller-Mcgrath D.E."/>
            <person name="Sieber C.M.K."/>
            <person name="Emerson J.B."/>
            <person name="Anantharaman K."/>
            <person name="Thomas B.C."/>
            <person name="Malmstrom R."/>
            <person name="Stieglmeier M."/>
            <person name="Klingl A."/>
            <person name="Woyke T."/>
            <person name="Ryan C.M."/>
            <person name="Banfield J.F."/>
        </authorList>
    </citation>
    <scope>NUCLEOTIDE SEQUENCE [LARGE SCALE GENOMIC DNA]</scope>
</reference>
<proteinExistence type="predicted"/>
<evidence type="ECO:0000313" key="2">
    <source>
        <dbReference type="Proteomes" id="UP000230922"/>
    </source>
</evidence>
<dbReference type="Proteomes" id="UP000230922">
    <property type="component" value="Unassembled WGS sequence"/>
</dbReference>
<organism evidence="1 2">
    <name type="scientific">Candidatus Doudnabacteria bacterium CG10_big_fil_rev_8_21_14_0_10_42_18</name>
    <dbReference type="NCBI Taxonomy" id="1974552"/>
    <lineage>
        <taxon>Bacteria</taxon>
        <taxon>Candidatus Doudnaibacteriota</taxon>
    </lineage>
</organism>
<evidence type="ECO:0000313" key="1">
    <source>
        <dbReference type="EMBL" id="PIR96381.1"/>
    </source>
</evidence>
<name>A0A2H0VBE2_9BACT</name>